<comment type="catalytic activity">
    <reaction evidence="20">
        <text>1D-myo-inositol 1,2,3,5,6-pentakisphosphate + H2O = 1D-myo-inositol 1,2,3,6-tetrakisphosphate + phosphate</text>
        <dbReference type="Rhea" id="RHEA:77111"/>
        <dbReference type="ChEBI" id="CHEBI:15377"/>
        <dbReference type="ChEBI" id="CHEBI:43474"/>
        <dbReference type="ChEBI" id="CHEBI:58747"/>
        <dbReference type="ChEBI" id="CHEBI:195534"/>
    </reaction>
    <physiologicalReaction direction="left-to-right" evidence="20">
        <dbReference type="Rhea" id="RHEA:77112"/>
    </physiologicalReaction>
</comment>
<evidence type="ECO:0000256" key="22">
    <source>
        <dbReference type="ARBA" id="ARBA00043801"/>
    </source>
</evidence>
<reference evidence="27" key="3">
    <citation type="submission" date="2025-09" db="UniProtKB">
        <authorList>
            <consortium name="Ensembl"/>
        </authorList>
    </citation>
    <scope>IDENTIFICATION</scope>
</reference>
<dbReference type="Proteomes" id="UP001501920">
    <property type="component" value="Chromosome 10"/>
</dbReference>
<evidence type="ECO:0000256" key="26">
    <source>
        <dbReference type="SAM" id="SignalP"/>
    </source>
</evidence>
<comment type="catalytic activity">
    <reaction evidence="17">
        <text>1D-myo-inositol 1,2,3,6-tetrakisphosphate + H2O = 1D-myo-inositol 1,2,3-trisphosphate + phosphate</text>
        <dbReference type="Rhea" id="RHEA:77123"/>
        <dbReference type="ChEBI" id="CHEBI:15377"/>
        <dbReference type="ChEBI" id="CHEBI:43474"/>
        <dbReference type="ChEBI" id="CHEBI:195534"/>
        <dbReference type="ChEBI" id="CHEBI:195536"/>
    </reaction>
    <physiologicalReaction direction="left-to-right" evidence="17">
        <dbReference type="Rhea" id="RHEA:77124"/>
    </physiologicalReaction>
</comment>
<dbReference type="Gene3D" id="3.40.50.1240">
    <property type="entry name" value="Phosphoglycerate mutase-like"/>
    <property type="match status" value="1"/>
</dbReference>
<dbReference type="GO" id="GO:0005886">
    <property type="term" value="C:plasma membrane"/>
    <property type="evidence" value="ECO:0007669"/>
    <property type="project" value="UniProtKB-SubCell"/>
</dbReference>
<keyword evidence="25" id="KW-1015">Disulfide bond</keyword>
<evidence type="ECO:0000256" key="14">
    <source>
        <dbReference type="ARBA" id="ARBA00043674"/>
    </source>
</evidence>
<evidence type="ECO:0000256" key="6">
    <source>
        <dbReference type="ARBA" id="ARBA00022475"/>
    </source>
</evidence>
<evidence type="ECO:0000256" key="1">
    <source>
        <dbReference type="ARBA" id="ARBA00004236"/>
    </source>
</evidence>
<dbReference type="Pfam" id="PF00328">
    <property type="entry name" value="His_Phos_2"/>
    <property type="match status" value="1"/>
</dbReference>
<evidence type="ECO:0000256" key="15">
    <source>
        <dbReference type="ARBA" id="ARBA00043691"/>
    </source>
</evidence>
<evidence type="ECO:0000256" key="19">
    <source>
        <dbReference type="ARBA" id="ARBA00043747"/>
    </source>
</evidence>
<protein>
    <recommendedName>
        <fullName evidence="5">Multiple inositol polyphosphate phosphatase 1</fullName>
        <ecNumber evidence="4">3.1.3.62</ecNumber>
        <ecNumber evidence="3">3.1.3.80</ecNumber>
    </recommendedName>
    <alternativeName>
        <fullName evidence="11">2,3-bisphosphoglycerate 3-phosphatase</fullName>
    </alternativeName>
</protein>
<comment type="catalytic activity">
    <reaction evidence="18">
        <text>1D-myo-inositol hexakisphosphate + H2O = 1D-myo-inositol 1,2,3,5,6-pentakisphosphate + phosphate</text>
        <dbReference type="Rhea" id="RHEA:20960"/>
        <dbReference type="ChEBI" id="CHEBI:15377"/>
        <dbReference type="ChEBI" id="CHEBI:43474"/>
        <dbReference type="ChEBI" id="CHEBI:58130"/>
        <dbReference type="ChEBI" id="CHEBI:58747"/>
    </reaction>
    <physiologicalReaction direction="left-to-right" evidence="18">
        <dbReference type="Rhea" id="RHEA:20961"/>
    </physiologicalReaction>
</comment>
<dbReference type="GO" id="GO:0003993">
    <property type="term" value="F:acid phosphatase activity"/>
    <property type="evidence" value="ECO:0007669"/>
    <property type="project" value="TreeGrafter"/>
</dbReference>
<keyword evidence="9" id="KW-0472">Membrane</keyword>
<keyword evidence="28" id="KW-1185">Reference proteome</keyword>
<feature type="signal peptide" evidence="26">
    <location>
        <begin position="1"/>
        <end position="26"/>
    </location>
</feature>
<evidence type="ECO:0000256" key="23">
    <source>
        <dbReference type="ARBA" id="ARBA00043829"/>
    </source>
</evidence>
<comment type="catalytic activity">
    <reaction evidence="12">
        <text>1D-myo-inositol 1,2,5,6-tetrakisphosphate + H2O = 1D-myo-inositol 1,2,6-trisphosphate + phosphate</text>
        <dbReference type="Rhea" id="RHEA:77119"/>
        <dbReference type="ChEBI" id="CHEBI:15377"/>
        <dbReference type="ChEBI" id="CHEBI:43474"/>
        <dbReference type="ChEBI" id="CHEBI:195535"/>
        <dbReference type="ChEBI" id="CHEBI:195537"/>
        <dbReference type="EC" id="3.1.3.62"/>
    </reaction>
    <physiologicalReaction direction="left-to-right" evidence="12">
        <dbReference type="Rhea" id="RHEA:77120"/>
    </physiologicalReaction>
</comment>
<feature type="disulfide bond" evidence="25">
    <location>
        <begin position="278"/>
        <end position="292"/>
    </location>
</feature>
<evidence type="ECO:0000256" key="7">
    <source>
        <dbReference type="ARBA" id="ARBA00022729"/>
    </source>
</evidence>
<comment type="catalytic activity">
    <reaction evidence="19">
        <text>1D-myo-inositol 1,2,6-trisphosphate + H2O = 1D-myo-inositol 1,2-bisphosphate + phosphate</text>
        <dbReference type="Rhea" id="RHEA:77131"/>
        <dbReference type="ChEBI" id="CHEBI:15377"/>
        <dbReference type="ChEBI" id="CHEBI:43474"/>
        <dbReference type="ChEBI" id="CHEBI:195537"/>
        <dbReference type="ChEBI" id="CHEBI:195539"/>
        <dbReference type="EC" id="3.1.3.62"/>
    </reaction>
    <physiologicalReaction direction="left-to-right" evidence="19">
        <dbReference type="Rhea" id="RHEA:77132"/>
    </physiologicalReaction>
</comment>
<keyword evidence="7 26" id="KW-0732">Signal</keyword>
<dbReference type="AlphaFoldDB" id="A0A3B4C7G4"/>
<comment type="catalytic activity">
    <reaction evidence="23">
        <text>1D-myo-inositol 1,4,5,6-tetrakisphosphate + H2O = 1D-myo-inositol 1,4,5-trisphosphate + phosphate</text>
        <dbReference type="Rhea" id="RHEA:77147"/>
        <dbReference type="ChEBI" id="CHEBI:15377"/>
        <dbReference type="ChEBI" id="CHEBI:43474"/>
        <dbReference type="ChEBI" id="CHEBI:57627"/>
        <dbReference type="ChEBI" id="CHEBI:203600"/>
    </reaction>
    <physiologicalReaction direction="left-to-right" evidence="23">
        <dbReference type="Rhea" id="RHEA:77148"/>
    </physiologicalReaction>
</comment>
<reference evidence="27" key="2">
    <citation type="submission" date="2025-08" db="UniProtKB">
        <authorList>
            <consortium name="Ensembl"/>
        </authorList>
    </citation>
    <scope>IDENTIFICATION</scope>
</reference>
<dbReference type="Ensembl" id="ENSPNAT00000001182.2">
    <property type="protein sequence ID" value="ENSPNAP00000007827.2"/>
    <property type="gene ID" value="ENSPNAG00000013669.2"/>
</dbReference>
<dbReference type="EC" id="3.1.3.62" evidence="4"/>
<evidence type="ECO:0000256" key="8">
    <source>
        <dbReference type="ARBA" id="ARBA00022801"/>
    </source>
</evidence>
<evidence type="ECO:0000313" key="28">
    <source>
        <dbReference type="Proteomes" id="UP001501920"/>
    </source>
</evidence>
<evidence type="ECO:0000256" key="12">
    <source>
        <dbReference type="ARBA" id="ARBA00043668"/>
    </source>
</evidence>
<comment type="catalytic activity">
    <reaction evidence="16">
        <text>1D-myo-inositol 1,2,3-trisphosphate + H2O = 1D-myo-inositol 2,3-bisphosphate + phosphate</text>
        <dbReference type="Rhea" id="RHEA:77127"/>
        <dbReference type="ChEBI" id="CHEBI:15377"/>
        <dbReference type="ChEBI" id="CHEBI:43474"/>
        <dbReference type="ChEBI" id="CHEBI:195536"/>
        <dbReference type="ChEBI" id="CHEBI:195538"/>
    </reaction>
    <physiologicalReaction direction="left-to-right" evidence="16">
        <dbReference type="Rhea" id="RHEA:77128"/>
    </physiologicalReaction>
</comment>
<comment type="catalytic activity">
    <reaction evidence="15">
        <text>1D-myo-inositol hexakisphosphate + H2O = 1D-myo-inositol 1,2,4,5,6-pentakisphosphate + phosphate</text>
        <dbReference type="Rhea" id="RHEA:16989"/>
        <dbReference type="ChEBI" id="CHEBI:15377"/>
        <dbReference type="ChEBI" id="CHEBI:43474"/>
        <dbReference type="ChEBI" id="CHEBI:57798"/>
        <dbReference type="ChEBI" id="CHEBI:58130"/>
        <dbReference type="EC" id="3.1.3.62"/>
    </reaction>
    <physiologicalReaction direction="left-to-right" evidence="15">
        <dbReference type="Rhea" id="RHEA:16990"/>
    </physiologicalReaction>
</comment>
<keyword evidence="10" id="KW-0325">Glycoprotein</keyword>
<keyword evidence="6" id="KW-1003">Cell membrane</keyword>
<dbReference type="PIRSF" id="PIRSF000894">
    <property type="entry name" value="Acid_phosphatase"/>
    <property type="match status" value="1"/>
</dbReference>
<dbReference type="GO" id="GO:0034417">
    <property type="term" value="F:bisphosphoglycerate 3-phosphatase activity"/>
    <property type="evidence" value="ECO:0007669"/>
    <property type="project" value="UniProtKB-EC"/>
</dbReference>
<proteinExistence type="inferred from homology"/>
<evidence type="ECO:0000256" key="3">
    <source>
        <dbReference type="ARBA" id="ARBA00012976"/>
    </source>
</evidence>
<evidence type="ECO:0000256" key="2">
    <source>
        <dbReference type="ARBA" id="ARBA00008422"/>
    </source>
</evidence>
<dbReference type="PANTHER" id="PTHR20963:SF41">
    <property type="entry name" value="MULTIPLE INOSITOL POLYPHOSPHATE PHOSPHATASE 1"/>
    <property type="match status" value="1"/>
</dbReference>
<dbReference type="GO" id="GO:0052745">
    <property type="term" value="F:inositol phosphate phosphatase activity"/>
    <property type="evidence" value="ECO:0007669"/>
    <property type="project" value="TreeGrafter"/>
</dbReference>
<comment type="catalytic activity">
    <reaction evidence="14">
        <text>1D-myo-inositol 1,2-bisphosphate + H2O = 1D-myo-inositol 2-phosphate + phosphate</text>
        <dbReference type="Rhea" id="RHEA:77135"/>
        <dbReference type="ChEBI" id="CHEBI:15377"/>
        <dbReference type="ChEBI" id="CHEBI:43474"/>
        <dbReference type="ChEBI" id="CHEBI:84142"/>
        <dbReference type="ChEBI" id="CHEBI:195539"/>
        <dbReference type="EC" id="3.1.3.62"/>
    </reaction>
    <physiologicalReaction direction="left-to-right" evidence="14">
        <dbReference type="Rhea" id="RHEA:77136"/>
    </physiologicalReaction>
</comment>
<evidence type="ECO:0000256" key="20">
    <source>
        <dbReference type="ARBA" id="ARBA00043757"/>
    </source>
</evidence>
<evidence type="ECO:0000256" key="9">
    <source>
        <dbReference type="ARBA" id="ARBA00023136"/>
    </source>
</evidence>
<evidence type="ECO:0000256" key="13">
    <source>
        <dbReference type="ARBA" id="ARBA00043671"/>
    </source>
</evidence>
<dbReference type="PANTHER" id="PTHR20963">
    <property type="entry name" value="MULTIPLE INOSITOL POLYPHOSPHATE PHOSPHATASE-RELATED"/>
    <property type="match status" value="1"/>
</dbReference>
<evidence type="ECO:0000256" key="16">
    <source>
        <dbReference type="ARBA" id="ARBA00043733"/>
    </source>
</evidence>
<dbReference type="EC" id="3.1.3.80" evidence="3"/>
<comment type="subcellular location">
    <subcellularLocation>
        <location evidence="1">Cell membrane</location>
    </subcellularLocation>
</comment>
<comment type="catalytic activity">
    <reaction evidence="22">
        <text>1D-myo-inositol 2,3-bisphosphate + H2O = 1D-myo-inositol 2-phosphate + phosphate</text>
        <dbReference type="Rhea" id="RHEA:77139"/>
        <dbReference type="ChEBI" id="CHEBI:15377"/>
        <dbReference type="ChEBI" id="CHEBI:43474"/>
        <dbReference type="ChEBI" id="CHEBI:84142"/>
        <dbReference type="ChEBI" id="CHEBI:195538"/>
    </reaction>
    <physiologicalReaction direction="left-to-right" evidence="22">
        <dbReference type="Rhea" id="RHEA:77140"/>
    </physiologicalReaction>
</comment>
<evidence type="ECO:0000256" key="10">
    <source>
        <dbReference type="ARBA" id="ARBA00023180"/>
    </source>
</evidence>
<evidence type="ECO:0000256" key="21">
    <source>
        <dbReference type="ARBA" id="ARBA00043762"/>
    </source>
</evidence>
<evidence type="ECO:0000313" key="27">
    <source>
        <dbReference type="Ensembl" id="ENSPNAP00000007827.2"/>
    </source>
</evidence>
<feature type="disulfide bond" evidence="25">
    <location>
        <begin position="74"/>
        <end position="412"/>
    </location>
</feature>
<sequence length="474" mass="53565">MVEELLRFNAVLRFAVFLAFLSFSNGAALSSDADIPTNAQYFNTKTRYQDFNTYLRENILAINISAVKPPAPTCTPVHFTIIARHGTRFPTAENIKKIAAFDDLVKTEANGDLSYLSELKAWKMWYKEDMAGHLTETGREDHIHLAQRMVETFPSLLTKENLQGGRVKFITSSVPRCINSTLSFQLGLKEWFHLEGSVLVGIAGVEFPYTVNDTLMRFFASCERFVETVLNNPEAAIQATLFKNGPEMETVQRKVADLLQIPYDKFTADLAETGFYLCAYEWTIRGLNSPWCRLYDRADAEVVDYASDLGLYYKRGYGHKIDSMASCVLFNDLFNRLEKAANEFRAGQPVSEVVTVEIGHAETLLPLVTLLGLFKDKTPLTADNYASQLNRAFNSGHIVPYIGNLLAALYDCPDGFRLQLRVNERPVEVPGLDEFSPLFKDVKEQYQQILGCNQEISEKRVINSSIKELESQPY</sequence>
<comment type="catalytic activity">
    <reaction evidence="24">
        <text>(2R)-2,3-bisphosphoglycerate + H2O = (2R)-2-phosphoglycerate + phosphate</text>
        <dbReference type="Rhea" id="RHEA:27381"/>
        <dbReference type="ChEBI" id="CHEBI:15377"/>
        <dbReference type="ChEBI" id="CHEBI:43474"/>
        <dbReference type="ChEBI" id="CHEBI:58248"/>
        <dbReference type="ChEBI" id="CHEBI:58289"/>
        <dbReference type="EC" id="3.1.3.80"/>
    </reaction>
    <physiologicalReaction direction="left-to-right" evidence="24">
        <dbReference type="Rhea" id="RHEA:27382"/>
    </physiologicalReaction>
</comment>
<organism evidence="27 28">
    <name type="scientific">Pygocentrus nattereri</name>
    <name type="common">Red-bellied piranha</name>
    <dbReference type="NCBI Taxonomy" id="42514"/>
    <lineage>
        <taxon>Eukaryota</taxon>
        <taxon>Metazoa</taxon>
        <taxon>Chordata</taxon>
        <taxon>Craniata</taxon>
        <taxon>Vertebrata</taxon>
        <taxon>Euteleostomi</taxon>
        <taxon>Actinopterygii</taxon>
        <taxon>Neopterygii</taxon>
        <taxon>Teleostei</taxon>
        <taxon>Ostariophysi</taxon>
        <taxon>Characiformes</taxon>
        <taxon>Characoidei</taxon>
        <taxon>Pygocentrus</taxon>
    </lineage>
</organism>
<comment type="similarity">
    <text evidence="2">Belongs to the histidine acid phosphatase family. MINPP1 subfamily.</text>
</comment>
<dbReference type="InterPro" id="IPR016274">
    <property type="entry name" value="Histidine_acid_Pase_euk"/>
</dbReference>
<dbReference type="InterPro" id="IPR029033">
    <property type="entry name" value="His_PPase_superfam"/>
</dbReference>
<keyword evidence="8" id="KW-0378">Hydrolase</keyword>
<reference evidence="27 28" key="1">
    <citation type="submission" date="2020-10" db="EMBL/GenBank/DDBJ databases">
        <title>Pygocentrus nattereri (red-bellied piranha) genome, fPygNat1, primary haplotype.</title>
        <authorList>
            <person name="Myers G."/>
            <person name="Meyer A."/>
            <person name="Karagic N."/>
            <person name="Pippel M."/>
            <person name="Winkler S."/>
            <person name="Tracey A."/>
            <person name="Wood J."/>
            <person name="Formenti G."/>
            <person name="Howe K."/>
            <person name="Fedrigo O."/>
            <person name="Jarvis E.D."/>
        </authorList>
    </citation>
    <scope>NUCLEOTIDE SEQUENCE [LARGE SCALE GENOMIC DNA]</scope>
</reference>
<dbReference type="InterPro" id="IPR000560">
    <property type="entry name" value="His_Pase_clade-2"/>
</dbReference>
<dbReference type="GeneTree" id="ENSGT00390000018409"/>
<dbReference type="FunFam" id="3.40.50.1240:FF:000014">
    <property type="entry name" value="Multiple inositol polyphosphate phosphatase 1"/>
    <property type="match status" value="1"/>
</dbReference>
<comment type="catalytic activity">
    <reaction evidence="13">
        <text>1D-myo-inositol 1,2,4,5,6-pentakisphosphate + H2O = 1D-myo-inositol 1,2,5,6-tetrakisphosphate + phosphate</text>
        <dbReference type="Rhea" id="RHEA:77115"/>
        <dbReference type="ChEBI" id="CHEBI:15377"/>
        <dbReference type="ChEBI" id="CHEBI:43474"/>
        <dbReference type="ChEBI" id="CHEBI:57798"/>
        <dbReference type="ChEBI" id="CHEBI:195535"/>
        <dbReference type="EC" id="3.1.3.62"/>
    </reaction>
    <physiologicalReaction direction="left-to-right" evidence="13">
        <dbReference type="Rhea" id="RHEA:77116"/>
    </physiologicalReaction>
</comment>
<feature type="chain" id="PRO_5043624289" description="Multiple inositol polyphosphate phosphatase 1" evidence="26">
    <location>
        <begin position="27"/>
        <end position="474"/>
    </location>
</feature>
<evidence type="ECO:0000256" key="17">
    <source>
        <dbReference type="ARBA" id="ARBA00043739"/>
    </source>
</evidence>
<evidence type="ECO:0000256" key="18">
    <source>
        <dbReference type="ARBA" id="ARBA00043746"/>
    </source>
</evidence>
<dbReference type="STRING" id="42514.ENSPNAP00000007827"/>
<evidence type="ECO:0000256" key="24">
    <source>
        <dbReference type="ARBA" id="ARBA00043832"/>
    </source>
</evidence>
<evidence type="ECO:0000256" key="11">
    <source>
        <dbReference type="ARBA" id="ARBA00031642"/>
    </source>
</evidence>
<name>A0A3B4C7G4_PYGNA</name>
<accession>A0A3B4C7G4</accession>
<dbReference type="SUPFAM" id="SSF53254">
    <property type="entry name" value="Phosphoglycerate mutase-like"/>
    <property type="match status" value="1"/>
</dbReference>
<evidence type="ECO:0000256" key="5">
    <source>
        <dbReference type="ARBA" id="ARBA00018097"/>
    </source>
</evidence>
<evidence type="ECO:0000256" key="25">
    <source>
        <dbReference type="PIRSR" id="PIRSR000894-2"/>
    </source>
</evidence>
<dbReference type="CDD" id="cd07061">
    <property type="entry name" value="HP_HAP_like"/>
    <property type="match status" value="1"/>
</dbReference>
<evidence type="ECO:0000256" key="4">
    <source>
        <dbReference type="ARBA" id="ARBA00013040"/>
    </source>
</evidence>
<comment type="catalytic activity">
    <reaction evidence="21">
        <text>1D-myo-inositol 1,3,4,5,6-pentakisphosphate + H2O = 1D-myo-inositol 1,4,5,6-tetrakisphosphate + phosphate</text>
        <dbReference type="Rhea" id="RHEA:77143"/>
        <dbReference type="ChEBI" id="CHEBI:15377"/>
        <dbReference type="ChEBI" id="CHEBI:43474"/>
        <dbReference type="ChEBI" id="CHEBI:57627"/>
        <dbReference type="ChEBI" id="CHEBI:57733"/>
    </reaction>
    <physiologicalReaction direction="left-to-right" evidence="21">
        <dbReference type="Rhea" id="RHEA:77144"/>
    </physiologicalReaction>
</comment>